<dbReference type="EMBL" id="JAGFOA010000007">
    <property type="protein sequence ID" value="MBO3664837.1"/>
    <property type="molecule type" value="Genomic_DNA"/>
</dbReference>
<dbReference type="PANTHER" id="PTHR43303:SF4">
    <property type="entry name" value="NADPH DEHYDROGENASE C23G7.10C-RELATED"/>
    <property type="match status" value="1"/>
</dbReference>
<evidence type="ECO:0000259" key="6">
    <source>
        <dbReference type="Pfam" id="PF00724"/>
    </source>
</evidence>
<protein>
    <submittedName>
        <fullName evidence="7">NADH:flavin oxidoreductase/NADH oxidase</fullName>
    </submittedName>
</protein>
<feature type="domain" description="NADH:flavin oxidoreductase/NADH oxidase N-terminal" evidence="6">
    <location>
        <begin position="4"/>
        <end position="344"/>
    </location>
</feature>
<dbReference type="InterPro" id="IPR013785">
    <property type="entry name" value="Aldolase_TIM"/>
</dbReference>
<evidence type="ECO:0000256" key="2">
    <source>
        <dbReference type="ARBA" id="ARBA00022630"/>
    </source>
</evidence>
<dbReference type="GO" id="GO:0050661">
    <property type="term" value="F:NADP binding"/>
    <property type="evidence" value="ECO:0007669"/>
    <property type="project" value="InterPro"/>
</dbReference>
<keyword evidence="2" id="KW-0285">Flavoprotein</keyword>
<gene>
    <name evidence="7" type="ORF">J5V96_15180</name>
</gene>
<keyword evidence="5" id="KW-0560">Oxidoreductase</keyword>
<sequence length="365" mass="39124">MSLLFSPLTLREVTLRNRLWVAPMCQYSASSSGPDIGQPNDWHLVHLAQFASGGAGLVIAEATAVVPEGRISPQCPGLWNDEQRDAWRRVVDAIHHRGSLAGIQLAHAGRKASTWRPFADQHGSVPPEEGGWSTVAPSAIAYEGYAAPSALDAEGIAAVVEAFRAAARRALDAGFDVLELHGAHGYLIHQFLSPLSNERDDQWGGSLENRARLILEVVRAVRTEIGEAVPLLVRFSASDAAPGGLTPEDVAQVSRWAIDAGADFIDVSSAGLVAHQQLQVGPGYQVPLAARVRELAEAPVSAVGIITTGAQAEQILQDGHADVILAAREWLRDPHFGLRAAAELGEDPADLWPPQYLRAHRVRKA</sequence>
<evidence type="ECO:0000256" key="4">
    <source>
        <dbReference type="ARBA" id="ARBA00022857"/>
    </source>
</evidence>
<comment type="cofactor">
    <cofactor evidence="1">
        <name>FMN</name>
        <dbReference type="ChEBI" id="CHEBI:58210"/>
    </cofactor>
</comment>
<comment type="caution">
    <text evidence="7">The sequence shown here is derived from an EMBL/GenBank/DDBJ whole genome shotgun (WGS) entry which is preliminary data.</text>
</comment>
<dbReference type="SUPFAM" id="SSF51395">
    <property type="entry name" value="FMN-linked oxidoreductases"/>
    <property type="match status" value="1"/>
</dbReference>
<dbReference type="PANTHER" id="PTHR43303">
    <property type="entry name" value="NADPH DEHYDROGENASE C23G7.10C-RELATED"/>
    <property type="match status" value="1"/>
</dbReference>
<keyword evidence="3" id="KW-0288">FMN</keyword>
<accession>A0A939QKZ8</accession>
<evidence type="ECO:0000313" key="8">
    <source>
        <dbReference type="Proteomes" id="UP000680132"/>
    </source>
</evidence>
<dbReference type="CDD" id="cd02932">
    <property type="entry name" value="OYE_YqiM_FMN"/>
    <property type="match status" value="1"/>
</dbReference>
<dbReference type="InterPro" id="IPR044152">
    <property type="entry name" value="YqjM-like"/>
</dbReference>
<evidence type="ECO:0000256" key="5">
    <source>
        <dbReference type="ARBA" id="ARBA00023002"/>
    </source>
</evidence>
<proteinExistence type="predicted"/>
<keyword evidence="8" id="KW-1185">Reference proteome</keyword>
<dbReference type="Pfam" id="PF00724">
    <property type="entry name" value="Oxidored_FMN"/>
    <property type="match status" value="1"/>
</dbReference>
<evidence type="ECO:0000256" key="1">
    <source>
        <dbReference type="ARBA" id="ARBA00001917"/>
    </source>
</evidence>
<dbReference type="Proteomes" id="UP000680132">
    <property type="component" value="Unassembled WGS sequence"/>
</dbReference>
<dbReference type="RefSeq" id="WP_208504931.1">
    <property type="nucleotide sequence ID" value="NZ_JAGFOA010000007.1"/>
</dbReference>
<name>A0A939QKZ8_9MICO</name>
<dbReference type="Gene3D" id="3.20.20.70">
    <property type="entry name" value="Aldolase class I"/>
    <property type="match status" value="1"/>
</dbReference>
<evidence type="ECO:0000256" key="3">
    <source>
        <dbReference type="ARBA" id="ARBA00022643"/>
    </source>
</evidence>
<dbReference type="InterPro" id="IPR001155">
    <property type="entry name" value="OxRdtase_FMN_N"/>
</dbReference>
<dbReference type="GO" id="GO:0010181">
    <property type="term" value="F:FMN binding"/>
    <property type="evidence" value="ECO:0007669"/>
    <property type="project" value="InterPro"/>
</dbReference>
<organism evidence="7 8">
    <name type="scientific">Microbacterium stercoris</name>
    <dbReference type="NCBI Taxonomy" id="2820289"/>
    <lineage>
        <taxon>Bacteria</taxon>
        <taxon>Bacillati</taxon>
        <taxon>Actinomycetota</taxon>
        <taxon>Actinomycetes</taxon>
        <taxon>Micrococcales</taxon>
        <taxon>Microbacteriaceae</taxon>
        <taxon>Microbacterium</taxon>
    </lineage>
</organism>
<keyword evidence="4" id="KW-0521">NADP</keyword>
<evidence type="ECO:0000313" key="7">
    <source>
        <dbReference type="EMBL" id="MBO3664837.1"/>
    </source>
</evidence>
<dbReference type="AlphaFoldDB" id="A0A939QKZ8"/>
<reference evidence="7" key="1">
    <citation type="submission" date="2021-03" db="EMBL/GenBank/DDBJ databases">
        <title>Microbacterium sp. nov., a novel actinobacterium isolated from cow dung.</title>
        <authorList>
            <person name="Zhang L."/>
        </authorList>
    </citation>
    <scope>NUCLEOTIDE SEQUENCE</scope>
    <source>
        <strain evidence="7">NEAU-LLB</strain>
    </source>
</reference>
<dbReference type="GO" id="GO:0003959">
    <property type="term" value="F:NADPH dehydrogenase activity"/>
    <property type="evidence" value="ECO:0007669"/>
    <property type="project" value="InterPro"/>
</dbReference>